<comment type="caution">
    <text evidence="2">The sequence shown here is derived from an EMBL/GenBank/DDBJ whole genome shotgun (WGS) entry which is preliminary data.</text>
</comment>
<organism evidence="2 3">
    <name type="scientific">Nocardia jiangxiensis</name>
    <dbReference type="NCBI Taxonomy" id="282685"/>
    <lineage>
        <taxon>Bacteria</taxon>
        <taxon>Bacillati</taxon>
        <taxon>Actinomycetota</taxon>
        <taxon>Actinomycetes</taxon>
        <taxon>Mycobacteriales</taxon>
        <taxon>Nocardiaceae</taxon>
        <taxon>Nocardia</taxon>
    </lineage>
</organism>
<feature type="transmembrane region" description="Helical" evidence="1">
    <location>
        <begin position="150"/>
        <end position="174"/>
    </location>
</feature>
<dbReference type="RefSeq" id="WP_040820897.1">
    <property type="nucleotide sequence ID" value="NZ_JBIAQY010000007.1"/>
</dbReference>
<keyword evidence="1" id="KW-0472">Membrane</keyword>
<accession>A0ABW6S2T9</accession>
<keyword evidence="1" id="KW-0812">Transmembrane</keyword>
<feature type="transmembrane region" description="Helical" evidence="1">
    <location>
        <begin position="180"/>
        <end position="203"/>
    </location>
</feature>
<dbReference type="Proteomes" id="UP001601992">
    <property type="component" value="Unassembled WGS sequence"/>
</dbReference>
<dbReference type="EMBL" id="JBIAQY010000007">
    <property type="protein sequence ID" value="MFF3570588.1"/>
    <property type="molecule type" value="Genomic_DNA"/>
</dbReference>
<evidence type="ECO:0000313" key="2">
    <source>
        <dbReference type="EMBL" id="MFF3570588.1"/>
    </source>
</evidence>
<gene>
    <name evidence="2" type="ORF">ACFYXQ_22665</name>
</gene>
<dbReference type="NCBIfam" id="NF041646">
    <property type="entry name" value="VC0807_fam"/>
    <property type="match status" value="1"/>
</dbReference>
<keyword evidence="3" id="KW-1185">Reference proteome</keyword>
<name>A0ABW6S2T9_9NOCA</name>
<feature type="transmembrane region" description="Helical" evidence="1">
    <location>
        <begin position="67"/>
        <end position="86"/>
    </location>
</feature>
<proteinExistence type="predicted"/>
<feature type="transmembrane region" description="Helical" evidence="1">
    <location>
        <begin position="28"/>
        <end position="55"/>
    </location>
</feature>
<reference evidence="2 3" key="1">
    <citation type="submission" date="2024-10" db="EMBL/GenBank/DDBJ databases">
        <title>The Natural Products Discovery Center: Release of the First 8490 Sequenced Strains for Exploring Actinobacteria Biosynthetic Diversity.</title>
        <authorList>
            <person name="Kalkreuter E."/>
            <person name="Kautsar S.A."/>
            <person name="Yang D."/>
            <person name="Bader C.D."/>
            <person name="Teijaro C.N."/>
            <person name="Fluegel L."/>
            <person name="Davis C.M."/>
            <person name="Simpson J.R."/>
            <person name="Lauterbach L."/>
            <person name="Steele A.D."/>
            <person name="Gui C."/>
            <person name="Meng S."/>
            <person name="Li G."/>
            <person name="Viehrig K."/>
            <person name="Ye F."/>
            <person name="Su P."/>
            <person name="Kiefer A.F."/>
            <person name="Nichols A."/>
            <person name="Cepeda A.J."/>
            <person name="Yan W."/>
            <person name="Fan B."/>
            <person name="Jiang Y."/>
            <person name="Adhikari A."/>
            <person name="Zheng C.-J."/>
            <person name="Schuster L."/>
            <person name="Cowan T.M."/>
            <person name="Smanski M.J."/>
            <person name="Chevrette M.G."/>
            <person name="De Carvalho L.P.S."/>
            <person name="Shen B."/>
        </authorList>
    </citation>
    <scope>NUCLEOTIDE SEQUENCE [LARGE SCALE GENOMIC DNA]</scope>
    <source>
        <strain evidence="2 3">NPDC002593</strain>
    </source>
</reference>
<keyword evidence="1" id="KW-1133">Transmembrane helix</keyword>
<evidence type="ECO:0000256" key="1">
    <source>
        <dbReference type="SAM" id="Phobius"/>
    </source>
</evidence>
<evidence type="ECO:0000313" key="3">
    <source>
        <dbReference type="Proteomes" id="UP001601992"/>
    </source>
</evidence>
<feature type="transmembrane region" description="Helical" evidence="1">
    <location>
        <begin position="98"/>
        <end position="122"/>
    </location>
</feature>
<protein>
    <submittedName>
        <fullName evidence="2">VC0807 family protein</fullName>
    </submittedName>
</protein>
<sequence length="222" mass="23303">MTATQAAPTPDRRAMVRQILRDVGVPLVAYYALHALGASNLVALGAGTVISGAFLLAEVAHKRKVDLFAGVILAGFVIGFAMTFLSGDARFMLAKDSVVTGLIGLAFLGSALIGKPLVYVAARSGMAGSDPAKAAAFEERYRTRPAMRRAFGMLSGIWGVGLLGEAALRVFLVYQLPVSTMVWLSTVMMVVTFTVLIGLSIALGRRWKAAGERAEATALAAA</sequence>